<protein>
    <submittedName>
        <fullName evidence="2">44197_t:CDS:1</fullName>
    </submittedName>
</protein>
<evidence type="ECO:0000313" key="2">
    <source>
        <dbReference type="EMBL" id="CAG8760421.1"/>
    </source>
</evidence>
<evidence type="ECO:0000313" key="3">
    <source>
        <dbReference type="Proteomes" id="UP000789901"/>
    </source>
</evidence>
<comment type="caution">
    <text evidence="2">The sequence shown here is derived from an EMBL/GenBank/DDBJ whole genome shotgun (WGS) entry which is preliminary data.</text>
</comment>
<keyword evidence="3" id="KW-1185">Reference proteome</keyword>
<feature type="region of interest" description="Disordered" evidence="1">
    <location>
        <begin position="18"/>
        <end position="71"/>
    </location>
</feature>
<feature type="compositionally biased region" description="Polar residues" evidence="1">
    <location>
        <begin position="36"/>
        <end position="71"/>
    </location>
</feature>
<proteinExistence type="predicted"/>
<sequence length="71" mass="7651">TQVRVFEQQLPNLILDEISKGSSTNTAGGSSTNTARGSSTNMARGSSNNMEEGSSDNMNESLNISTRMFKY</sequence>
<reference evidence="2 3" key="1">
    <citation type="submission" date="2021-06" db="EMBL/GenBank/DDBJ databases">
        <authorList>
            <person name="Kallberg Y."/>
            <person name="Tangrot J."/>
            <person name="Rosling A."/>
        </authorList>
    </citation>
    <scope>NUCLEOTIDE SEQUENCE [LARGE SCALE GENOMIC DNA]</scope>
    <source>
        <strain evidence="2 3">120-4 pot B 10/14</strain>
    </source>
</reference>
<dbReference type="Proteomes" id="UP000789901">
    <property type="component" value="Unassembled WGS sequence"/>
</dbReference>
<gene>
    <name evidence="2" type="ORF">GMARGA_LOCUS17411</name>
</gene>
<feature type="compositionally biased region" description="Low complexity" evidence="1">
    <location>
        <begin position="21"/>
        <end position="35"/>
    </location>
</feature>
<name>A0ABN7VDR5_GIGMA</name>
<organism evidence="2 3">
    <name type="scientific">Gigaspora margarita</name>
    <dbReference type="NCBI Taxonomy" id="4874"/>
    <lineage>
        <taxon>Eukaryota</taxon>
        <taxon>Fungi</taxon>
        <taxon>Fungi incertae sedis</taxon>
        <taxon>Mucoromycota</taxon>
        <taxon>Glomeromycotina</taxon>
        <taxon>Glomeromycetes</taxon>
        <taxon>Diversisporales</taxon>
        <taxon>Gigasporaceae</taxon>
        <taxon>Gigaspora</taxon>
    </lineage>
</organism>
<evidence type="ECO:0000256" key="1">
    <source>
        <dbReference type="SAM" id="MobiDB-lite"/>
    </source>
</evidence>
<feature type="non-terminal residue" evidence="2">
    <location>
        <position position="1"/>
    </location>
</feature>
<accession>A0ABN7VDR5</accession>
<dbReference type="EMBL" id="CAJVQB010013179">
    <property type="protein sequence ID" value="CAG8760421.1"/>
    <property type="molecule type" value="Genomic_DNA"/>
</dbReference>